<dbReference type="AlphaFoldDB" id="A0A7C1ZVI6"/>
<dbReference type="Pfam" id="PF02627">
    <property type="entry name" value="CMD"/>
    <property type="match status" value="1"/>
</dbReference>
<dbReference type="EMBL" id="DRHY01000135">
    <property type="protein sequence ID" value="HEC73930.1"/>
    <property type="molecule type" value="Genomic_DNA"/>
</dbReference>
<name>A0A7C1ZVI6_9GAMM</name>
<dbReference type="Gene3D" id="1.20.1290.10">
    <property type="entry name" value="AhpD-like"/>
    <property type="match status" value="1"/>
</dbReference>
<organism evidence="2">
    <name type="scientific">Methylophaga aminisulfidivorans</name>
    <dbReference type="NCBI Taxonomy" id="230105"/>
    <lineage>
        <taxon>Bacteria</taxon>
        <taxon>Pseudomonadati</taxon>
        <taxon>Pseudomonadota</taxon>
        <taxon>Gammaproteobacteria</taxon>
        <taxon>Thiotrichales</taxon>
        <taxon>Piscirickettsiaceae</taxon>
        <taxon>Methylophaga</taxon>
    </lineage>
</organism>
<evidence type="ECO:0000313" key="2">
    <source>
        <dbReference type="EMBL" id="HEC73930.1"/>
    </source>
</evidence>
<dbReference type="NCBIfam" id="TIGR01926">
    <property type="entry name" value="peroxid_rel"/>
    <property type="match status" value="1"/>
</dbReference>
<proteinExistence type="predicted"/>
<dbReference type="SUPFAM" id="SSF69118">
    <property type="entry name" value="AhpD-like"/>
    <property type="match status" value="1"/>
</dbReference>
<comment type="caution">
    <text evidence="2">The sequence shown here is derived from an EMBL/GenBank/DDBJ whole genome shotgun (WGS) entry which is preliminary data.</text>
</comment>
<dbReference type="InterPro" id="IPR004675">
    <property type="entry name" value="AhpD_core"/>
</dbReference>
<dbReference type="InterPro" id="IPR003779">
    <property type="entry name" value="CMD-like"/>
</dbReference>
<dbReference type="InterPro" id="IPR029032">
    <property type="entry name" value="AhpD-like"/>
</dbReference>
<evidence type="ECO:0000259" key="1">
    <source>
        <dbReference type="Pfam" id="PF02627"/>
    </source>
</evidence>
<accession>A0A7C1ZVI6</accession>
<gene>
    <name evidence="2" type="ORF">ENI26_06095</name>
</gene>
<protein>
    <submittedName>
        <fullName evidence="2">Carboxymuconolactone decarboxylase family protein</fullName>
    </submittedName>
</protein>
<dbReference type="PANTHER" id="PTHR35446">
    <property type="entry name" value="SI:CH211-175M2.5"/>
    <property type="match status" value="1"/>
</dbReference>
<feature type="domain" description="Carboxymuconolactone decarboxylase-like" evidence="1">
    <location>
        <begin position="41"/>
        <end position="105"/>
    </location>
</feature>
<dbReference type="GO" id="GO:0051920">
    <property type="term" value="F:peroxiredoxin activity"/>
    <property type="evidence" value="ECO:0007669"/>
    <property type="project" value="InterPro"/>
</dbReference>
<dbReference type="Proteomes" id="UP000886384">
    <property type="component" value="Unassembled WGS sequence"/>
</dbReference>
<sequence length="181" mass="19440">MSRIKTVTDDIANNEQAELFAAIQSSLGIVPNFLRVFANSPDALKAFLGFHHIAGNGSLDAATRERIALTLAQKNECGYCLSAHTAIGRKTGLNTDEINANRQGDSQDAKAAVAVKFARTLAEHTGEVTNAEVQEMRDAGFTDADIVEVITHTGMNLLTNILSKASRVDIDFPKVELNQAA</sequence>
<dbReference type="PANTHER" id="PTHR35446:SF3">
    <property type="entry name" value="CMD DOMAIN-CONTAINING PROTEIN"/>
    <property type="match status" value="1"/>
</dbReference>
<reference evidence="2" key="1">
    <citation type="journal article" date="2020" name="mSystems">
        <title>Genome- and Community-Level Interaction Insights into Carbon Utilization and Element Cycling Functions of Hydrothermarchaeota in Hydrothermal Sediment.</title>
        <authorList>
            <person name="Zhou Z."/>
            <person name="Liu Y."/>
            <person name="Xu W."/>
            <person name="Pan J."/>
            <person name="Luo Z.H."/>
            <person name="Li M."/>
        </authorList>
    </citation>
    <scope>NUCLEOTIDE SEQUENCE [LARGE SCALE GENOMIC DNA]</scope>
    <source>
        <strain evidence="2">HyVt-380</strain>
    </source>
</reference>
<dbReference type="NCBIfam" id="TIGR00778">
    <property type="entry name" value="ahpD_dom"/>
    <property type="match status" value="1"/>
</dbReference>
<dbReference type="InterPro" id="IPR010195">
    <property type="entry name" value="Uncharacterised_peroxidase-rel"/>
</dbReference>